<dbReference type="STRING" id="1805209.AUJ73_05280"/>
<dbReference type="InterPro" id="IPR009019">
    <property type="entry name" value="KH_sf_prok-type"/>
</dbReference>
<dbReference type="PANTHER" id="PTHR34654:SF1">
    <property type="entry name" value="RNA-BINDING PROTEIN KHPA"/>
    <property type="match status" value="1"/>
</dbReference>
<keyword evidence="1" id="KW-0963">Cytoplasm</keyword>
<dbReference type="Pfam" id="PF13083">
    <property type="entry name" value="KH_KhpA-B"/>
    <property type="match status" value="1"/>
</dbReference>
<name>A0A1J4TMW8_9BACT</name>
<evidence type="ECO:0000313" key="4">
    <source>
        <dbReference type="Proteomes" id="UP000183120"/>
    </source>
</evidence>
<dbReference type="SUPFAM" id="SSF54814">
    <property type="entry name" value="Prokaryotic type KH domain (KH-domain type II)"/>
    <property type="match status" value="1"/>
</dbReference>
<dbReference type="Gene3D" id="3.30.300.20">
    <property type="match status" value="1"/>
</dbReference>
<evidence type="ECO:0000256" key="2">
    <source>
        <dbReference type="ARBA" id="ARBA00022884"/>
    </source>
</evidence>
<dbReference type="Proteomes" id="UP000183120">
    <property type="component" value="Unassembled WGS sequence"/>
</dbReference>
<organism evidence="3 4">
    <name type="scientific">Candidatus Gottesmanbacteria bacterium CG1_02_37_22</name>
    <dbReference type="NCBI Taxonomy" id="1805209"/>
    <lineage>
        <taxon>Bacteria</taxon>
        <taxon>Candidatus Gottesmaniibacteriota</taxon>
    </lineage>
</organism>
<proteinExistence type="predicted"/>
<protein>
    <submittedName>
        <fullName evidence="3">Uncharacterized protein</fullName>
    </submittedName>
</protein>
<evidence type="ECO:0000313" key="3">
    <source>
        <dbReference type="EMBL" id="OIO12633.1"/>
    </source>
</evidence>
<dbReference type="EMBL" id="MNUY01000084">
    <property type="protein sequence ID" value="OIO12633.1"/>
    <property type="molecule type" value="Genomic_DNA"/>
</dbReference>
<dbReference type="PANTHER" id="PTHR34654">
    <property type="entry name" value="UPF0109 PROTEIN SCO5592"/>
    <property type="match status" value="1"/>
</dbReference>
<accession>A0A1J4TMW8</accession>
<dbReference type="CDD" id="cd22533">
    <property type="entry name" value="KH-II_YlqC-like"/>
    <property type="match status" value="1"/>
</dbReference>
<gene>
    <name evidence="3" type="ORF">AUJ73_05280</name>
</gene>
<keyword evidence="2" id="KW-0694">RNA-binding</keyword>
<dbReference type="InterPro" id="IPR020627">
    <property type="entry name" value="KhpA"/>
</dbReference>
<evidence type="ECO:0000256" key="1">
    <source>
        <dbReference type="ARBA" id="ARBA00022490"/>
    </source>
</evidence>
<reference evidence="3 4" key="1">
    <citation type="journal article" date="2016" name="Environ. Microbiol.">
        <title>Genomic resolution of a cold subsurface aquifer community provides metabolic insights for novel microbes adapted to high CO concentrations.</title>
        <authorList>
            <person name="Probst A.J."/>
            <person name="Castelle C.J."/>
            <person name="Singh A."/>
            <person name="Brown C.T."/>
            <person name="Anantharaman K."/>
            <person name="Sharon I."/>
            <person name="Hug L.A."/>
            <person name="Burstein D."/>
            <person name="Emerson J.B."/>
            <person name="Thomas B.C."/>
            <person name="Banfield J.F."/>
        </authorList>
    </citation>
    <scope>NUCLEOTIDE SEQUENCE [LARGE SCALE GENOMIC DNA]</scope>
    <source>
        <strain evidence="3">CG1_02_37_22</strain>
    </source>
</reference>
<dbReference type="InterPro" id="IPR015946">
    <property type="entry name" value="KH_dom-like_a/b"/>
</dbReference>
<comment type="caution">
    <text evidence="3">The sequence shown here is derived from an EMBL/GenBank/DDBJ whole genome shotgun (WGS) entry which is preliminary data.</text>
</comment>
<dbReference type="GO" id="GO:0003723">
    <property type="term" value="F:RNA binding"/>
    <property type="evidence" value="ECO:0007669"/>
    <property type="project" value="UniProtKB-KW"/>
</dbReference>
<sequence>MKDFLVYVLSQFLDHKEKIKVDEQIIDNNYYQYIISSDKEDMGKIIGKQGKIIQALRNVIKILAIKKGIRVRIEVV</sequence>
<dbReference type="AlphaFoldDB" id="A0A1J4TMW8"/>